<dbReference type="AlphaFoldDB" id="A0A2H0N6P5"/>
<dbReference type="SUPFAM" id="SSF51905">
    <property type="entry name" value="FAD/NAD(P)-binding domain"/>
    <property type="match status" value="1"/>
</dbReference>
<dbReference type="Gene3D" id="3.50.50.60">
    <property type="entry name" value="FAD/NAD(P)-binding domain"/>
    <property type="match status" value="1"/>
</dbReference>
<dbReference type="PANTHER" id="PTHR46865:SF2">
    <property type="entry name" value="MONOOXYGENASE"/>
    <property type="match status" value="1"/>
</dbReference>
<reference evidence="2 3" key="1">
    <citation type="submission" date="2017-09" db="EMBL/GenBank/DDBJ databases">
        <title>Depth-based differentiation of microbial function through sediment-hosted aquifers and enrichment of novel symbionts in the deep terrestrial subsurface.</title>
        <authorList>
            <person name="Probst A.J."/>
            <person name="Ladd B."/>
            <person name="Jarett J.K."/>
            <person name="Geller-Mcgrath D.E."/>
            <person name="Sieber C.M."/>
            <person name="Emerson J.B."/>
            <person name="Anantharaman K."/>
            <person name="Thomas B.C."/>
            <person name="Malmstrom R."/>
            <person name="Stieglmeier M."/>
            <person name="Klingl A."/>
            <person name="Woyke T."/>
            <person name="Ryan C.M."/>
            <person name="Banfield J.F."/>
        </authorList>
    </citation>
    <scope>NUCLEOTIDE SEQUENCE [LARGE SCALE GENOMIC DNA]</scope>
    <source>
        <strain evidence="2">CG11_big_fil_rev_8_21_14_0_20_39_34</strain>
    </source>
</reference>
<comment type="caution">
    <text evidence="2">The sequence shown here is derived from an EMBL/GenBank/DDBJ whole genome shotgun (WGS) entry which is preliminary data.</text>
</comment>
<name>A0A2H0N6P5_9BACT</name>
<dbReference type="PANTHER" id="PTHR46865">
    <property type="entry name" value="OXIDOREDUCTASE-RELATED"/>
    <property type="match status" value="1"/>
</dbReference>
<proteinExistence type="predicted"/>
<dbReference type="InterPro" id="IPR036188">
    <property type="entry name" value="FAD/NAD-bd_sf"/>
</dbReference>
<dbReference type="InterPro" id="IPR051704">
    <property type="entry name" value="FAD_aromatic-hydroxylase"/>
</dbReference>
<organism evidence="2 3">
    <name type="scientific">Candidatus Magasanikbacteria bacterium CG11_big_fil_rev_8_21_14_0_20_39_34</name>
    <dbReference type="NCBI Taxonomy" id="1974653"/>
    <lineage>
        <taxon>Bacteria</taxon>
        <taxon>Candidatus Magasanikiibacteriota</taxon>
    </lineage>
</organism>
<dbReference type="Proteomes" id="UP000229600">
    <property type="component" value="Unassembled WGS sequence"/>
</dbReference>
<dbReference type="GO" id="GO:0071949">
    <property type="term" value="F:FAD binding"/>
    <property type="evidence" value="ECO:0007669"/>
    <property type="project" value="InterPro"/>
</dbReference>
<dbReference type="PRINTS" id="PR00420">
    <property type="entry name" value="RNGMNOXGNASE"/>
</dbReference>
<accession>A0A2H0N6P5</accession>
<sequence>MKNKKILISGAGIAGLTLAYWLEKFGFEPTLIEIGDHLRNEGYMIDFFGSGYDVAEKMGILPTLQERDYFVEGLSFVNKKGETVAKMNIRKLRKLLMDRAFAFMRGDLEDTLYKKIEGKVPILFQTTITTITQNSNGVEVTFNNGRTEKFDLLVGADGARSNVRQIVFHNEKAFNHYLGYYTGAFIIENSFSYNANFYSYVEPGLQASIYAIRNNKLATFFVYKSEDKGWINPKLRKKSLMDTYKNVGWIIPELFDALPEDAPVFLDSLTQIKMKTWSKDRVTLIGDACDCVTLIAGQGSSLAMAGAYVLATELKKFGGDHTQAFAQYEKRLKPEVEKIQKMAEGLTGSFVPNTKLGIWFRNQFVKMMFWPGIRSFVLKQFHVSNIFSEKK</sequence>
<evidence type="ECO:0000313" key="3">
    <source>
        <dbReference type="Proteomes" id="UP000229600"/>
    </source>
</evidence>
<dbReference type="Pfam" id="PF01494">
    <property type="entry name" value="FAD_binding_3"/>
    <property type="match status" value="1"/>
</dbReference>
<gene>
    <name evidence="2" type="ORF">COV59_00435</name>
</gene>
<dbReference type="EMBL" id="PCWN01000001">
    <property type="protein sequence ID" value="PIR04579.1"/>
    <property type="molecule type" value="Genomic_DNA"/>
</dbReference>
<dbReference type="Gene3D" id="3.30.9.10">
    <property type="entry name" value="D-Amino Acid Oxidase, subunit A, domain 2"/>
    <property type="match status" value="1"/>
</dbReference>
<evidence type="ECO:0000313" key="2">
    <source>
        <dbReference type="EMBL" id="PIR04579.1"/>
    </source>
</evidence>
<protein>
    <recommendedName>
        <fullName evidence="1">FAD-binding domain-containing protein</fullName>
    </recommendedName>
</protein>
<dbReference type="InterPro" id="IPR002938">
    <property type="entry name" value="FAD-bd"/>
</dbReference>
<feature type="domain" description="FAD-binding" evidence="1">
    <location>
        <begin position="5"/>
        <end position="334"/>
    </location>
</feature>
<evidence type="ECO:0000259" key="1">
    <source>
        <dbReference type="Pfam" id="PF01494"/>
    </source>
</evidence>